<protein>
    <submittedName>
        <fullName evidence="1">21475_t:CDS:1</fullName>
    </submittedName>
</protein>
<proteinExistence type="predicted"/>
<reference evidence="1" key="1">
    <citation type="submission" date="2021-06" db="EMBL/GenBank/DDBJ databases">
        <authorList>
            <person name="Kallberg Y."/>
            <person name="Tangrot J."/>
            <person name="Rosling A."/>
        </authorList>
    </citation>
    <scope>NUCLEOTIDE SEQUENCE</scope>
    <source>
        <strain evidence="1">MA453B</strain>
    </source>
</reference>
<accession>A0A9N9EMJ3</accession>
<evidence type="ECO:0000313" key="1">
    <source>
        <dbReference type="EMBL" id="CAG8683190.1"/>
    </source>
</evidence>
<dbReference type="AlphaFoldDB" id="A0A9N9EMJ3"/>
<evidence type="ECO:0000313" key="2">
    <source>
        <dbReference type="Proteomes" id="UP000789405"/>
    </source>
</evidence>
<organism evidence="1 2">
    <name type="scientific">Dentiscutata erythropus</name>
    <dbReference type="NCBI Taxonomy" id="1348616"/>
    <lineage>
        <taxon>Eukaryota</taxon>
        <taxon>Fungi</taxon>
        <taxon>Fungi incertae sedis</taxon>
        <taxon>Mucoromycota</taxon>
        <taxon>Glomeromycotina</taxon>
        <taxon>Glomeromycetes</taxon>
        <taxon>Diversisporales</taxon>
        <taxon>Gigasporaceae</taxon>
        <taxon>Dentiscutata</taxon>
    </lineage>
</organism>
<name>A0A9N9EMJ3_9GLOM</name>
<gene>
    <name evidence="1" type="ORF">DERYTH_LOCUS11935</name>
</gene>
<comment type="caution">
    <text evidence="1">The sequence shown here is derived from an EMBL/GenBank/DDBJ whole genome shotgun (WGS) entry which is preliminary data.</text>
</comment>
<dbReference type="EMBL" id="CAJVPY010007607">
    <property type="protein sequence ID" value="CAG8683190.1"/>
    <property type="molecule type" value="Genomic_DNA"/>
</dbReference>
<feature type="non-terminal residue" evidence="1">
    <location>
        <position position="166"/>
    </location>
</feature>
<dbReference type="Proteomes" id="UP000789405">
    <property type="component" value="Unassembled WGS sequence"/>
</dbReference>
<sequence length="166" mass="19028">NFYFQLEDFWNEDLNLETANNNEYNIDNGLSVSYCISNAISEMNRTQEINLDPESKLLLEKLKSSGNNNNNIVEKNHLGNHLCNNVALFLLRIGSFVIVKFKNLESLSYVSLKIFFHIDGAIFSAIRDQFYIFSHVEALHIVYYLASSDISINEKVLVLKEQAKGL</sequence>
<feature type="non-terminal residue" evidence="1">
    <location>
        <position position="1"/>
    </location>
</feature>
<keyword evidence="2" id="KW-1185">Reference proteome</keyword>